<evidence type="ECO:0000313" key="4">
    <source>
        <dbReference type="Proteomes" id="UP000078437"/>
    </source>
</evidence>
<feature type="region of interest" description="Disordered" evidence="1">
    <location>
        <begin position="59"/>
        <end position="79"/>
    </location>
</feature>
<organism evidence="3 4">
    <name type="scientific">Agromyces aureus</name>
    <dbReference type="NCBI Taxonomy" id="453304"/>
    <lineage>
        <taxon>Bacteria</taxon>
        <taxon>Bacillati</taxon>
        <taxon>Actinomycetota</taxon>
        <taxon>Actinomycetes</taxon>
        <taxon>Micrococcales</taxon>
        <taxon>Microbacteriaceae</taxon>
        <taxon>Agromyces</taxon>
    </lineage>
</organism>
<evidence type="ECO:0000313" key="3">
    <source>
        <dbReference type="EMBL" id="ANJ25883.1"/>
    </source>
</evidence>
<dbReference type="OrthoDB" id="6053908at2"/>
<sequence>MNIDPAGTGMITALWLTVAILAGGYARTRNRSAWTWFLLTAFLGPIAAFLLVVWPARDTPSAPAGQSPSRAEISRNDAS</sequence>
<reference evidence="4" key="2">
    <citation type="submission" date="2016-01" db="EMBL/GenBank/DDBJ databases">
        <title>Complete genome sequence of Agromyces aureus AR33T and comparison with related organisms.</title>
        <authorList>
            <person name="Corretto E."/>
            <person name="Antonielli L."/>
            <person name="Sessitsch A."/>
            <person name="Brader G."/>
        </authorList>
    </citation>
    <scope>NUCLEOTIDE SEQUENCE [LARGE SCALE GENOMIC DNA]</scope>
    <source>
        <strain evidence="4">AR33</strain>
    </source>
</reference>
<dbReference type="RefSeq" id="WP_067872987.1">
    <property type="nucleotide sequence ID" value="NZ_CP013979.1"/>
</dbReference>
<keyword evidence="2" id="KW-1133">Transmembrane helix</keyword>
<keyword evidence="4" id="KW-1185">Reference proteome</keyword>
<dbReference type="STRING" id="453304.ATC03_03115"/>
<name>A0A191WCG4_9MICO</name>
<dbReference type="AlphaFoldDB" id="A0A191WCG4"/>
<dbReference type="Proteomes" id="UP000078437">
    <property type="component" value="Chromosome"/>
</dbReference>
<keyword evidence="2" id="KW-0472">Membrane</keyword>
<dbReference type="EMBL" id="CP013979">
    <property type="protein sequence ID" value="ANJ25883.1"/>
    <property type="molecule type" value="Genomic_DNA"/>
</dbReference>
<evidence type="ECO:0000256" key="1">
    <source>
        <dbReference type="SAM" id="MobiDB-lite"/>
    </source>
</evidence>
<protein>
    <submittedName>
        <fullName evidence="3">Uncharacterized protein</fullName>
    </submittedName>
</protein>
<keyword evidence="2" id="KW-0812">Transmembrane</keyword>
<accession>A0A191WCG4</accession>
<gene>
    <name evidence="3" type="ORF">ATC03_03115</name>
</gene>
<evidence type="ECO:0000256" key="2">
    <source>
        <dbReference type="SAM" id="Phobius"/>
    </source>
</evidence>
<proteinExistence type="predicted"/>
<feature type="transmembrane region" description="Helical" evidence="2">
    <location>
        <begin position="6"/>
        <end position="26"/>
    </location>
</feature>
<feature type="transmembrane region" description="Helical" evidence="2">
    <location>
        <begin position="33"/>
        <end position="54"/>
    </location>
</feature>
<reference evidence="3 4" key="1">
    <citation type="journal article" date="2016" name="Int. J. Syst. Evol. Microbiol.">
        <title>Agromyces aureus sp. nov., isolated from the rhizosphere of Salix caprea L. grown in a heavy-metal-contaminated soil.</title>
        <authorList>
            <person name="Corretto E."/>
            <person name="Antonielli L."/>
            <person name="Sessitsch A."/>
            <person name="Compant S."/>
            <person name="Gorfer M."/>
            <person name="Kuffner M."/>
            <person name="Brader G."/>
        </authorList>
    </citation>
    <scope>NUCLEOTIDE SEQUENCE [LARGE SCALE GENOMIC DNA]</scope>
    <source>
        <strain evidence="3 4">AR33</strain>
    </source>
</reference>
<dbReference type="KEGG" id="agy:ATC03_03115"/>